<feature type="transmembrane region" description="Helical" evidence="14">
    <location>
        <begin position="128"/>
        <end position="152"/>
    </location>
</feature>
<dbReference type="CDD" id="cd11474">
    <property type="entry name" value="SLC5sbd_CHT"/>
    <property type="match status" value="1"/>
</dbReference>
<evidence type="ECO:0000313" key="15">
    <source>
        <dbReference type="Ensembl" id="ENSPMGP00000003899.1"/>
    </source>
</evidence>
<sequence>MAVNIPGVIAMVFFYLLVLGTGIWASFKSKREQRKNGASELEMTLLGNRQINLVVGVFTDQVASWVGGAFIVGSTEAVYEPSKGLTMILILFLSYSTSFLLCGFVFAKPLRDKKCVTMMDPFHRKYGKGITSFFCLVSVFIDLLGAMVSVVLDLSYTVSIWISAAVAITYTLMGGLYSVAYTDIIQLIVIFISLWLCVPFILMNPHTVRIDETLMNNTLHTPWIGKPHLERIWIMLDNFLQMVSPPCLYILSYIENLSFNLFCLHQRTLSASSTGTAKITCCVAAVLLLICGIPPVLFGAVASSTDWNQTSYGSPSPYERGEAALVLPIMLQTFTPSYISIIAIGCVAAAVMSSADSTIISATSVFSANVYKNIMRPTASDREMQWVIRASVVVIGACGTSLTMLKTSSILFWLLAADIGYIVVFPQFFCVLFFNISNSYGAIMGFLVGFPLRLLCGEPSVGLPLQYHFPGCTLEDGVYVQYSPIKTICMLVTLASVLLFSYLASLLFNRGLLPERWDVFQVKATLTQSRRNHDGEKEDLNIVTSLIHHQVSFLPSHSSDNNTRELVDIMWSSGDSDLSGHHFGIWVKWLISSQFYNALQLN</sequence>
<evidence type="ECO:0000256" key="1">
    <source>
        <dbReference type="ARBA" id="ARBA00004141"/>
    </source>
</evidence>
<comment type="similarity">
    <text evidence="2 13">Belongs to the sodium:solute symporter (SSF) (TC 2.A.21) family.</text>
</comment>
<keyword evidence="9" id="KW-0406">Ion transport</keyword>
<feature type="transmembrane region" description="Helical" evidence="14">
    <location>
        <begin position="446"/>
        <end position="465"/>
    </location>
</feature>
<feature type="transmembrane region" description="Helical" evidence="14">
    <location>
        <begin position="276"/>
        <end position="298"/>
    </location>
</feature>
<evidence type="ECO:0008006" key="17">
    <source>
        <dbReference type="Google" id="ProtNLM"/>
    </source>
</evidence>
<keyword evidence="8" id="KW-0915">Sodium</keyword>
<reference evidence="15" key="1">
    <citation type="submission" date="2025-08" db="UniProtKB">
        <authorList>
            <consortium name="Ensembl"/>
        </authorList>
    </citation>
    <scope>IDENTIFICATION</scope>
</reference>
<feature type="transmembrane region" description="Helical" evidence="14">
    <location>
        <begin position="51"/>
        <end position="72"/>
    </location>
</feature>
<feature type="transmembrane region" description="Helical" evidence="14">
    <location>
        <begin position="410"/>
        <end position="434"/>
    </location>
</feature>
<dbReference type="GO" id="GO:0005307">
    <property type="term" value="F:choline:sodium symporter activity"/>
    <property type="evidence" value="ECO:0007669"/>
    <property type="project" value="TreeGrafter"/>
</dbReference>
<evidence type="ECO:0000256" key="14">
    <source>
        <dbReference type="SAM" id="Phobius"/>
    </source>
</evidence>
<evidence type="ECO:0000256" key="12">
    <source>
        <dbReference type="ARBA" id="ARBA00023201"/>
    </source>
</evidence>
<dbReference type="PANTHER" id="PTHR45897">
    <property type="entry name" value="HIGH-AFFINITY CHOLINE TRANSPORTER 1"/>
    <property type="match status" value="1"/>
</dbReference>
<dbReference type="GO" id="GO:0008292">
    <property type="term" value="P:acetylcholine biosynthetic process"/>
    <property type="evidence" value="ECO:0007669"/>
    <property type="project" value="TreeGrafter"/>
</dbReference>
<evidence type="ECO:0000256" key="13">
    <source>
        <dbReference type="RuleBase" id="RU362091"/>
    </source>
</evidence>
<dbReference type="AlphaFoldDB" id="A0A3B3ZH57"/>
<comment type="subcellular location">
    <subcellularLocation>
        <location evidence="1">Membrane</location>
        <topology evidence="1">Multi-pass membrane protein</topology>
    </subcellularLocation>
</comment>
<dbReference type="Proteomes" id="UP000261520">
    <property type="component" value="Unplaced"/>
</dbReference>
<keyword evidence="6" id="KW-0530">Neurotransmitter biosynthesis</keyword>
<evidence type="ECO:0000256" key="5">
    <source>
        <dbReference type="ARBA" id="ARBA00022847"/>
    </source>
</evidence>
<organism evidence="15 16">
    <name type="scientific">Periophthalmus magnuspinnatus</name>
    <dbReference type="NCBI Taxonomy" id="409849"/>
    <lineage>
        <taxon>Eukaryota</taxon>
        <taxon>Metazoa</taxon>
        <taxon>Chordata</taxon>
        <taxon>Craniata</taxon>
        <taxon>Vertebrata</taxon>
        <taxon>Euteleostomi</taxon>
        <taxon>Actinopterygii</taxon>
        <taxon>Neopterygii</taxon>
        <taxon>Teleostei</taxon>
        <taxon>Neoteleostei</taxon>
        <taxon>Acanthomorphata</taxon>
        <taxon>Gobiaria</taxon>
        <taxon>Gobiiformes</taxon>
        <taxon>Gobioidei</taxon>
        <taxon>Gobiidae</taxon>
        <taxon>Oxudercinae</taxon>
        <taxon>Periophthalmus</taxon>
    </lineage>
</organism>
<evidence type="ECO:0000256" key="9">
    <source>
        <dbReference type="ARBA" id="ARBA00023065"/>
    </source>
</evidence>
<evidence type="ECO:0000256" key="6">
    <source>
        <dbReference type="ARBA" id="ARBA00022979"/>
    </source>
</evidence>
<dbReference type="Gene3D" id="1.20.1730.10">
    <property type="entry name" value="Sodium/glucose cotransporter"/>
    <property type="match status" value="1"/>
</dbReference>
<evidence type="ECO:0000256" key="3">
    <source>
        <dbReference type="ARBA" id="ARBA00022448"/>
    </source>
</evidence>
<keyword evidence="16" id="KW-1185">Reference proteome</keyword>
<dbReference type="InterPro" id="IPR001734">
    <property type="entry name" value="Na/solute_symporter"/>
</dbReference>
<evidence type="ECO:0000256" key="8">
    <source>
        <dbReference type="ARBA" id="ARBA00023053"/>
    </source>
</evidence>
<keyword evidence="12" id="KW-0739">Sodium transport</keyword>
<reference evidence="15" key="2">
    <citation type="submission" date="2025-09" db="UniProtKB">
        <authorList>
            <consortium name="Ensembl"/>
        </authorList>
    </citation>
    <scope>IDENTIFICATION</scope>
</reference>
<evidence type="ECO:0000256" key="7">
    <source>
        <dbReference type="ARBA" id="ARBA00022989"/>
    </source>
</evidence>
<dbReference type="InterPro" id="IPR038377">
    <property type="entry name" value="Na/Glc_symporter_sf"/>
</dbReference>
<dbReference type="Pfam" id="PF00474">
    <property type="entry name" value="SSF"/>
    <property type="match status" value="1"/>
</dbReference>
<proteinExistence type="inferred from homology"/>
<keyword evidence="11" id="KW-0325">Glycoprotein</keyword>
<dbReference type="PANTHER" id="PTHR45897:SF5">
    <property type="entry name" value="HIGH AFFINITY CHOLINE TRANSPORTER 1"/>
    <property type="match status" value="1"/>
</dbReference>
<dbReference type="InterPro" id="IPR052244">
    <property type="entry name" value="Choline_transporter"/>
</dbReference>
<feature type="transmembrane region" description="Helical" evidence="14">
    <location>
        <begin position="386"/>
        <end position="404"/>
    </location>
</feature>
<feature type="transmembrane region" description="Helical" evidence="14">
    <location>
        <begin position="158"/>
        <end position="177"/>
    </location>
</feature>
<keyword evidence="3" id="KW-0813">Transport</keyword>
<evidence type="ECO:0000256" key="10">
    <source>
        <dbReference type="ARBA" id="ARBA00023136"/>
    </source>
</evidence>
<keyword evidence="4 14" id="KW-0812">Transmembrane</keyword>
<dbReference type="GO" id="GO:0005886">
    <property type="term" value="C:plasma membrane"/>
    <property type="evidence" value="ECO:0007669"/>
    <property type="project" value="TreeGrafter"/>
</dbReference>
<feature type="transmembrane region" description="Helical" evidence="14">
    <location>
        <begin position="184"/>
        <end position="202"/>
    </location>
</feature>
<dbReference type="Ensembl" id="ENSPMGT00000004145.1">
    <property type="protein sequence ID" value="ENSPMGP00000003899.1"/>
    <property type="gene ID" value="ENSPMGG00000003331.1"/>
</dbReference>
<dbReference type="STRING" id="409849.ENSPMGP00000003899"/>
<keyword evidence="10 14" id="KW-0472">Membrane</keyword>
<accession>A0A3B3ZH57</accession>
<keyword evidence="5" id="KW-0769">Symport</keyword>
<feature type="transmembrane region" description="Helical" evidence="14">
    <location>
        <begin position="84"/>
        <end position="107"/>
    </location>
</feature>
<feature type="transmembrane region" description="Helical" evidence="14">
    <location>
        <begin position="338"/>
        <end position="366"/>
    </location>
</feature>
<evidence type="ECO:0000256" key="4">
    <source>
        <dbReference type="ARBA" id="ARBA00022692"/>
    </source>
</evidence>
<feature type="transmembrane region" description="Helical" evidence="14">
    <location>
        <begin position="6"/>
        <end position="27"/>
    </location>
</feature>
<evidence type="ECO:0000256" key="11">
    <source>
        <dbReference type="ARBA" id="ARBA00023180"/>
    </source>
</evidence>
<dbReference type="PROSITE" id="PS50283">
    <property type="entry name" value="NA_SOLUT_SYMP_3"/>
    <property type="match status" value="1"/>
</dbReference>
<name>A0A3B3ZH57_9GOBI</name>
<feature type="transmembrane region" description="Helical" evidence="14">
    <location>
        <begin position="485"/>
        <end position="508"/>
    </location>
</feature>
<evidence type="ECO:0000256" key="2">
    <source>
        <dbReference type="ARBA" id="ARBA00006434"/>
    </source>
</evidence>
<evidence type="ECO:0000313" key="16">
    <source>
        <dbReference type="Proteomes" id="UP000261520"/>
    </source>
</evidence>
<keyword evidence="7 14" id="KW-1133">Transmembrane helix</keyword>
<protein>
    <recommendedName>
        <fullName evidence="17">Solute carrier family 5 member 7</fullName>
    </recommendedName>
</protein>
<feature type="transmembrane region" description="Helical" evidence="14">
    <location>
        <begin position="243"/>
        <end position="264"/>
    </location>
</feature>